<sequence>MSNCIAVTYVSLTGGVRVETKNNQTGHSVFHILYNSALKTDEGQFIPARVRVYAGPTDSALVDNTIAFIVAKAYAPSGASSVVELDTILIFPVPGDVNSATYDDQLIDAPSLIFATGHVPSEAQAGVPGFKTFTLAMAEYVGGSMKQFMLQFIFPLTARWRNTPTPRPLNCTHVFGAVRGRSPEGLLRISVDHITFNLTPHTFQTTQTTDNPSAPGSATTSPAKPRKYMAATPGAAGPPPLPTQPVASTSALPSTPTTGAKLSKGKGVAGSKRKRAPSPLTESEEEEDIEEVEEEEPLGKGKRAKKAARRD</sequence>
<dbReference type="Proteomes" id="UP000613580">
    <property type="component" value="Unassembled WGS sequence"/>
</dbReference>
<name>A0A8H6TMP3_MYCCL</name>
<dbReference type="OrthoDB" id="2966751at2759"/>
<dbReference type="EMBL" id="JACAZE010000004">
    <property type="protein sequence ID" value="KAF7318490.1"/>
    <property type="molecule type" value="Genomic_DNA"/>
</dbReference>
<feature type="compositionally biased region" description="Basic residues" evidence="1">
    <location>
        <begin position="300"/>
        <end position="311"/>
    </location>
</feature>
<gene>
    <name evidence="2" type="ORF">HMN09_00358200</name>
</gene>
<evidence type="ECO:0000313" key="3">
    <source>
        <dbReference type="Proteomes" id="UP000613580"/>
    </source>
</evidence>
<feature type="compositionally biased region" description="Low complexity" evidence="1">
    <location>
        <begin position="244"/>
        <end position="260"/>
    </location>
</feature>
<feature type="compositionally biased region" description="Acidic residues" evidence="1">
    <location>
        <begin position="282"/>
        <end position="296"/>
    </location>
</feature>
<protein>
    <submittedName>
        <fullName evidence="2">Uncharacterized protein</fullName>
    </submittedName>
</protein>
<evidence type="ECO:0000256" key="1">
    <source>
        <dbReference type="SAM" id="MobiDB-lite"/>
    </source>
</evidence>
<reference evidence="2" key="1">
    <citation type="submission" date="2020-05" db="EMBL/GenBank/DDBJ databases">
        <title>Mycena genomes resolve the evolution of fungal bioluminescence.</title>
        <authorList>
            <person name="Tsai I.J."/>
        </authorList>
    </citation>
    <scope>NUCLEOTIDE SEQUENCE</scope>
    <source>
        <strain evidence="2">110903Hualien_Pintung</strain>
    </source>
</reference>
<proteinExistence type="predicted"/>
<dbReference type="AlphaFoldDB" id="A0A8H6TMP3"/>
<organism evidence="2 3">
    <name type="scientific">Mycena chlorophos</name>
    <name type="common">Agaric fungus</name>
    <name type="synonym">Agaricus chlorophos</name>
    <dbReference type="NCBI Taxonomy" id="658473"/>
    <lineage>
        <taxon>Eukaryota</taxon>
        <taxon>Fungi</taxon>
        <taxon>Dikarya</taxon>
        <taxon>Basidiomycota</taxon>
        <taxon>Agaricomycotina</taxon>
        <taxon>Agaricomycetes</taxon>
        <taxon>Agaricomycetidae</taxon>
        <taxon>Agaricales</taxon>
        <taxon>Marasmiineae</taxon>
        <taxon>Mycenaceae</taxon>
        <taxon>Mycena</taxon>
    </lineage>
</organism>
<feature type="compositionally biased region" description="Polar residues" evidence="1">
    <location>
        <begin position="210"/>
        <end position="222"/>
    </location>
</feature>
<comment type="caution">
    <text evidence="2">The sequence shown here is derived from an EMBL/GenBank/DDBJ whole genome shotgun (WGS) entry which is preliminary data.</text>
</comment>
<evidence type="ECO:0000313" key="2">
    <source>
        <dbReference type="EMBL" id="KAF7318490.1"/>
    </source>
</evidence>
<feature type="region of interest" description="Disordered" evidence="1">
    <location>
        <begin position="203"/>
        <end position="311"/>
    </location>
</feature>
<accession>A0A8H6TMP3</accession>
<keyword evidence="3" id="KW-1185">Reference proteome</keyword>